<dbReference type="SUPFAM" id="SSF103473">
    <property type="entry name" value="MFS general substrate transporter"/>
    <property type="match status" value="1"/>
</dbReference>
<dbReference type="InParanoid" id="E0VLY9"/>
<feature type="signal peptide" evidence="8">
    <location>
        <begin position="1"/>
        <end position="19"/>
    </location>
</feature>
<feature type="chain" id="PRO_5011412526" evidence="8">
    <location>
        <begin position="20"/>
        <end position="498"/>
    </location>
</feature>
<feature type="domain" description="Major facilitator superfamily (MFS) profile" evidence="9">
    <location>
        <begin position="1"/>
        <end position="463"/>
    </location>
</feature>
<evidence type="ECO:0000313" key="12">
    <source>
        <dbReference type="Proteomes" id="UP000009046"/>
    </source>
</evidence>
<dbReference type="PANTHER" id="PTHR11662">
    <property type="entry name" value="SOLUTE CARRIER FAMILY 17"/>
    <property type="match status" value="1"/>
</dbReference>
<keyword evidence="12" id="KW-1185">Reference proteome</keyword>
<sequence length="498" mass="55329">MLFLGFMVTFLLRVNLNLAIVAMVNTTNVQTNENEQMNSFGTNECLAYQNDSIGGQNTTTVKYLPTEDNDTLKKEEVIGEFDWNEFQQGIILSSFFWGYILFQIPGGRIAELWGPKIVFGMSVLMNAVCALVLPIVARWHWTFLLVARALQGLGQGVVFPCLTAVVPRWVPAEERARFISFAIQGCSLGQVVALPLCGWILTKMGWPAVFYVSGVLGLLWYFTWYFLVYDSPDEHPRISVKEKQFLEKRLQKIEPVKAAPIPWLSIMTSFQFWVGGIAATGSDWGFHTFCTFGPKYIKSALGFDLEQSSWLSSLPFLSQYIFSMGFSAFSDWLLKLNVSTKTVRKFSVVVSHILPALGLIGLTLTGCNVMLSVVILTLSVTMLGAICSGFFQNPLDIAPNYAGSLTGITNTMGATTAVISTPLAGAILQANGTNAAWHYIFYIAAAVYISSSFLYLFFAKVELEPWNDYILKEEKGIKLKEMLSNEKEVEESAVLSPS</sequence>
<feature type="transmembrane region" description="Helical" evidence="7">
    <location>
        <begin position="86"/>
        <end position="105"/>
    </location>
</feature>
<dbReference type="STRING" id="121224.E0VLY9"/>
<feature type="transmembrane region" description="Helical" evidence="7">
    <location>
        <begin position="208"/>
        <end position="228"/>
    </location>
</feature>
<keyword evidence="2" id="KW-0813">Transport</keyword>
<reference evidence="11" key="3">
    <citation type="submission" date="2021-02" db="UniProtKB">
        <authorList>
            <consortium name="EnsemblMetazoa"/>
        </authorList>
    </citation>
    <scope>IDENTIFICATION</scope>
    <source>
        <strain evidence="11">USDA</strain>
    </source>
</reference>
<dbReference type="Pfam" id="PF07690">
    <property type="entry name" value="MFS_1"/>
    <property type="match status" value="1"/>
</dbReference>
<protein>
    <submittedName>
        <fullName evidence="10 11">Sialin, putative</fullName>
    </submittedName>
</protein>
<feature type="transmembrane region" description="Helical" evidence="7">
    <location>
        <begin position="436"/>
        <end position="458"/>
    </location>
</feature>
<evidence type="ECO:0000256" key="2">
    <source>
        <dbReference type="ARBA" id="ARBA00022448"/>
    </source>
</evidence>
<name>E0VLY9_PEDHC</name>
<dbReference type="InterPro" id="IPR050382">
    <property type="entry name" value="MFS_Na/Anion_cotransporter"/>
</dbReference>
<evidence type="ECO:0000256" key="3">
    <source>
        <dbReference type="ARBA" id="ARBA00022692"/>
    </source>
</evidence>
<dbReference type="EMBL" id="AAZO01003451">
    <property type="status" value="NOT_ANNOTATED_CDS"/>
    <property type="molecule type" value="Genomic_DNA"/>
</dbReference>
<dbReference type="CDD" id="cd17318">
    <property type="entry name" value="MFS_SLC17"/>
    <property type="match status" value="1"/>
</dbReference>
<dbReference type="EnsemblMetazoa" id="PHUM297930-RA">
    <property type="protein sequence ID" value="PHUM297930-PA"/>
    <property type="gene ID" value="PHUM297930"/>
</dbReference>
<dbReference type="Gene3D" id="1.20.1250.20">
    <property type="entry name" value="MFS general substrate transporter like domains"/>
    <property type="match status" value="2"/>
</dbReference>
<dbReference type="GeneID" id="8229767"/>
<dbReference type="KEGG" id="phu:Phum_PHUM297930"/>
<dbReference type="InterPro" id="IPR011701">
    <property type="entry name" value="MFS"/>
</dbReference>
<dbReference type="InterPro" id="IPR020846">
    <property type="entry name" value="MFS_dom"/>
</dbReference>
<accession>E0VLY9</accession>
<feature type="transmembrane region" description="Helical" evidence="7">
    <location>
        <begin position="178"/>
        <end position="202"/>
    </location>
</feature>
<keyword evidence="6 7" id="KW-0472">Membrane</keyword>
<dbReference type="Proteomes" id="UP000009046">
    <property type="component" value="Unassembled WGS sequence"/>
</dbReference>
<evidence type="ECO:0000256" key="6">
    <source>
        <dbReference type="ARBA" id="ARBA00023136"/>
    </source>
</evidence>
<dbReference type="HOGENOM" id="CLU_001265_5_0_1"/>
<comment type="subcellular location">
    <subcellularLocation>
        <location evidence="1">Membrane</location>
        <topology evidence="1">Multi-pass membrane protein</topology>
    </subcellularLocation>
</comment>
<feature type="transmembrane region" description="Helical" evidence="7">
    <location>
        <begin position="346"/>
        <end position="364"/>
    </location>
</feature>
<evidence type="ECO:0000256" key="5">
    <source>
        <dbReference type="ARBA" id="ARBA00022989"/>
    </source>
</evidence>
<evidence type="ECO:0000313" key="10">
    <source>
        <dbReference type="EMBL" id="EEB14395.1"/>
    </source>
</evidence>
<dbReference type="EMBL" id="DS235283">
    <property type="protein sequence ID" value="EEB14395.1"/>
    <property type="molecule type" value="Genomic_DNA"/>
</dbReference>
<dbReference type="GO" id="GO:0015293">
    <property type="term" value="F:symporter activity"/>
    <property type="evidence" value="ECO:0007669"/>
    <property type="project" value="UniProtKB-KW"/>
</dbReference>
<feature type="transmembrane region" description="Helical" evidence="7">
    <location>
        <begin position="143"/>
        <end position="166"/>
    </location>
</feature>
<dbReference type="GO" id="GO:0016020">
    <property type="term" value="C:membrane"/>
    <property type="evidence" value="ECO:0007669"/>
    <property type="project" value="UniProtKB-SubCell"/>
</dbReference>
<dbReference type="CTD" id="8229767"/>
<dbReference type="VEuPathDB" id="VectorBase:PHUM297930"/>
<keyword evidence="4" id="KW-0769">Symport</keyword>
<evidence type="ECO:0000256" key="4">
    <source>
        <dbReference type="ARBA" id="ARBA00022847"/>
    </source>
</evidence>
<gene>
    <name evidence="11" type="primary">8229767</name>
    <name evidence="10" type="ORF">Phum_PHUM297930</name>
</gene>
<feature type="transmembrane region" description="Helical" evidence="7">
    <location>
        <begin position="117"/>
        <end position="137"/>
    </location>
</feature>
<feature type="transmembrane region" description="Helical" evidence="7">
    <location>
        <begin position="370"/>
        <end position="391"/>
    </location>
</feature>
<evidence type="ECO:0000256" key="8">
    <source>
        <dbReference type="SAM" id="SignalP"/>
    </source>
</evidence>
<evidence type="ECO:0000256" key="7">
    <source>
        <dbReference type="SAM" id="Phobius"/>
    </source>
</evidence>
<dbReference type="AlphaFoldDB" id="E0VLY9"/>
<dbReference type="FunFam" id="1.20.1250.20:FF:000003">
    <property type="entry name" value="Solute carrier family 17 member 3"/>
    <property type="match status" value="1"/>
</dbReference>
<dbReference type="OrthoDB" id="2985014at2759"/>
<dbReference type="PROSITE" id="PS50850">
    <property type="entry name" value="MFS"/>
    <property type="match status" value="1"/>
</dbReference>
<evidence type="ECO:0000256" key="1">
    <source>
        <dbReference type="ARBA" id="ARBA00004141"/>
    </source>
</evidence>
<dbReference type="PANTHER" id="PTHR11662:SF399">
    <property type="entry name" value="FI19708P1-RELATED"/>
    <property type="match status" value="1"/>
</dbReference>
<keyword evidence="5 7" id="KW-1133">Transmembrane helix</keyword>
<evidence type="ECO:0000259" key="9">
    <source>
        <dbReference type="PROSITE" id="PS50850"/>
    </source>
</evidence>
<dbReference type="RefSeq" id="XP_002427133.1">
    <property type="nucleotide sequence ID" value="XM_002427088.1"/>
</dbReference>
<keyword evidence="3 7" id="KW-0812">Transmembrane</keyword>
<organism>
    <name type="scientific">Pediculus humanus subsp. corporis</name>
    <name type="common">Body louse</name>
    <dbReference type="NCBI Taxonomy" id="121224"/>
    <lineage>
        <taxon>Eukaryota</taxon>
        <taxon>Metazoa</taxon>
        <taxon>Ecdysozoa</taxon>
        <taxon>Arthropoda</taxon>
        <taxon>Hexapoda</taxon>
        <taxon>Insecta</taxon>
        <taxon>Pterygota</taxon>
        <taxon>Neoptera</taxon>
        <taxon>Paraneoptera</taxon>
        <taxon>Psocodea</taxon>
        <taxon>Troctomorpha</taxon>
        <taxon>Phthiraptera</taxon>
        <taxon>Anoplura</taxon>
        <taxon>Pediculidae</taxon>
        <taxon>Pediculus</taxon>
    </lineage>
</organism>
<keyword evidence="8" id="KW-0732">Signal</keyword>
<dbReference type="eggNOG" id="KOG2532">
    <property type="taxonomic scope" value="Eukaryota"/>
</dbReference>
<proteinExistence type="predicted"/>
<reference evidence="10" key="2">
    <citation type="submission" date="2007-04" db="EMBL/GenBank/DDBJ databases">
        <title>The genome of the human body louse.</title>
        <authorList>
            <consortium name="The Human Body Louse Genome Consortium"/>
            <person name="Kirkness E."/>
            <person name="Walenz B."/>
            <person name="Hass B."/>
            <person name="Bruggner R."/>
            <person name="Strausberg R."/>
        </authorList>
    </citation>
    <scope>NUCLEOTIDE SEQUENCE</scope>
    <source>
        <strain evidence="10">USDA</strain>
    </source>
</reference>
<dbReference type="GO" id="GO:0006820">
    <property type="term" value="P:monoatomic anion transport"/>
    <property type="evidence" value="ECO:0007669"/>
    <property type="project" value="TreeGrafter"/>
</dbReference>
<evidence type="ECO:0000313" key="11">
    <source>
        <dbReference type="EnsemblMetazoa" id="PHUM297930-PA"/>
    </source>
</evidence>
<dbReference type="OMA" id="PPRFHIG"/>
<feature type="transmembrane region" description="Helical" evidence="7">
    <location>
        <begin position="412"/>
        <end position="430"/>
    </location>
</feature>
<reference evidence="10" key="1">
    <citation type="submission" date="2007-04" db="EMBL/GenBank/DDBJ databases">
        <title>Annotation of Pediculus humanus corporis strain USDA.</title>
        <authorList>
            <person name="Kirkness E."/>
            <person name="Hannick L."/>
            <person name="Hass B."/>
            <person name="Bruggner R."/>
            <person name="Lawson D."/>
            <person name="Bidwell S."/>
            <person name="Joardar V."/>
            <person name="Caler E."/>
            <person name="Walenz B."/>
            <person name="Inman J."/>
            <person name="Schobel S."/>
            <person name="Galinsky K."/>
            <person name="Amedeo P."/>
            <person name="Strausberg R."/>
        </authorList>
    </citation>
    <scope>NUCLEOTIDE SEQUENCE</scope>
    <source>
        <strain evidence="10">USDA</strain>
    </source>
</reference>
<dbReference type="InterPro" id="IPR036259">
    <property type="entry name" value="MFS_trans_sf"/>
</dbReference>